<dbReference type="Proteomes" id="UP000002281">
    <property type="component" value="Chromosome 21"/>
</dbReference>
<feature type="domain" description="C5orf34-like second" evidence="3">
    <location>
        <begin position="173"/>
        <end position="311"/>
    </location>
</feature>
<feature type="domain" description="C5orf34-like N-terminal" evidence="2">
    <location>
        <begin position="60"/>
        <end position="129"/>
    </location>
</feature>
<reference evidence="5" key="3">
    <citation type="submission" date="2025-09" db="UniProtKB">
        <authorList>
            <consortium name="Ensembl"/>
        </authorList>
    </citation>
    <scope>IDENTIFICATION</scope>
    <source>
        <strain evidence="5">Thoroughbred</strain>
    </source>
</reference>
<dbReference type="VGNC" id="VGNC:52321">
    <property type="gene designation" value="C21H5orf34"/>
</dbReference>
<proteinExistence type="predicted"/>
<feature type="domain" description="C5orf34-like C-terminal" evidence="1">
    <location>
        <begin position="503"/>
        <end position="592"/>
    </location>
</feature>
<dbReference type="GeneID" id="100052758"/>
<dbReference type="Pfam" id="PF22834">
    <property type="entry name" value="Polo_box_4"/>
    <property type="match status" value="1"/>
</dbReference>
<protein>
    <submittedName>
        <fullName evidence="5">Chromosome 21 C5orf34 homolog</fullName>
    </submittedName>
</protein>
<dbReference type="InterPro" id="IPR027830">
    <property type="entry name" value="C5orf34-like_N"/>
</dbReference>
<name>A0A5F5PGS9_HORSE</name>
<dbReference type="Pfam" id="PF22833">
    <property type="entry name" value="C5orf34_2nd"/>
    <property type="match status" value="1"/>
</dbReference>
<evidence type="ECO:0000313" key="7">
    <source>
        <dbReference type="VGNC" id="VGNC:52321"/>
    </source>
</evidence>
<reference evidence="5" key="2">
    <citation type="submission" date="2025-08" db="UniProtKB">
        <authorList>
            <consortium name="Ensembl"/>
        </authorList>
    </citation>
    <scope>IDENTIFICATION</scope>
    <source>
        <strain evidence="5">Thoroughbred</strain>
    </source>
</reference>
<dbReference type="KEGG" id="ecb:100052758"/>
<dbReference type="PROSITE" id="PS51257">
    <property type="entry name" value="PROKAR_LIPOPROTEIN"/>
    <property type="match status" value="1"/>
</dbReference>
<evidence type="ECO:0000259" key="3">
    <source>
        <dbReference type="Pfam" id="PF22833"/>
    </source>
</evidence>
<dbReference type="Ensembl" id="ENSECAT00000076429.2">
    <property type="protein sequence ID" value="ENSECAP00000047597.2"/>
    <property type="gene ID" value="ENSECAG00000021912.4"/>
</dbReference>
<keyword evidence="6" id="KW-1185">Reference proteome</keyword>
<dbReference type="Pfam" id="PF15025">
    <property type="entry name" value="C5orf34-like_N"/>
    <property type="match status" value="1"/>
</dbReference>
<dbReference type="OrthoDB" id="75908at2759"/>
<evidence type="ECO:0000259" key="2">
    <source>
        <dbReference type="Pfam" id="PF15025"/>
    </source>
</evidence>
<evidence type="ECO:0000259" key="1">
    <source>
        <dbReference type="Pfam" id="PF15016"/>
    </source>
</evidence>
<feature type="domain" description="C5orf34-like" evidence="4">
    <location>
        <begin position="387"/>
        <end position="472"/>
    </location>
</feature>
<dbReference type="Bgee" id="ENSECAG00000021912">
    <property type="expression patterns" value="Expressed in bone marrow and 22 other cell types or tissues"/>
</dbReference>
<dbReference type="InterPro" id="IPR027865">
    <property type="entry name" value="C5orf34-like_C"/>
</dbReference>
<dbReference type="ExpressionAtlas" id="A0A5F5PGS9">
    <property type="expression patterns" value="baseline"/>
</dbReference>
<accession>A0A5F5PGS9</accession>
<evidence type="ECO:0000259" key="4">
    <source>
        <dbReference type="Pfam" id="PF22834"/>
    </source>
</evidence>
<gene>
    <name evidence="7" type="primary">C21H5orf34</name>
    <name evidence="5" type="synonym">C5orf34</name>
</gene>
<dbReference type="InterPro" id="IPR053901">
    <property type="entry name" value="C5orf34-like"/>
</dbReference>
<dbReference type="Pfam" id="PF15016">
    <property type="entry name" value="C5orf34_C"/>
    <property type="match status" value="1"/>
</dbReference>
<dbReference type="InterPro" id="IPR053900">
    <property type="entry name" value="C5orf34-like_dom"/>
</dbReference>
<dbReference type="CTD" id="100052758"/>
<dbReference type="PANTHER" id="PTHR34531">
    <property type="entry name" value="ZGC:153352"/>
    <property type="match status" value="1"/>
</dbReference>
<dbReference type="GeneTree" id="ENSGT00500000044987"/>
<evidence type="ECO:0000313" key="6">
    <source>
        <dbReference type="Proteomes" id="UP000002281"/>
    </source>
</evidence>
<dbReference type="OMA" id="TAVISWC"/>
<dbReference type="RefSeq" id="XP_001498340.2">
    <property type="nucleotide sequence ID" value="XM_001498290.5"/>
</dbReference>
<evidence type="ECO:0000313" key="5">
    <source>
        <dbReference type="Ensembl" id="ENSECAP00000047597.2"/>
    </source>
</evidence>
<organism evidence="5 6">
    <name type="scientific">Equus caballus</name>
    <name type="common">Horse</name>
    <dbReference type="NCBI Taxonomy" id="9796"/>
    <lineage>
        <taxon>Eukaryota</taxon>
        <taxon>Metazoa</taxon>
        <taxon>Chordata</taxon>
        <taxon>Craniata</taxon>
        <taxon>Vertebrata</taxon>
        <taxon>Euteleostomi</taxon>
        <taxon>Mammalia</taxon>
        <taxon>Eutheria</taxon>
        <taxon>Laurasiatheria</taxon>
        <taxon>Perissodactyla</taxon>
        <taxon>Equidae</taxon>
        <taxon>Equus</taxon>
    </lineage>
</organism>
<reference evidence="5 6" key="1">
    <citation type="journal article" date="2009" name="Science">
        <title>Genome sequence, comparative analysis, and population genetics of the domestic horse.</title>
        <authorList>
            <consortium name="Broad Institute Genome Sequencing Platform"/>
            <consortium name="Broad Institute Whole Genome Assembly Team"/>
            <person name="Wade C.M."/>
            <person name="Giulotto E."/>
            <person name="Sigurdsson S."/>
            <person name="Zoli M."/>
            <person name="Gnerre S."/>
            <person name="Imsland F."/>
            <person name="Lear T.L."/>
            <person name="Adelson D.L."/>
            <person name="Bailey E."/>
            <person name="Bellone R.R."/>
            <person name="Bloecker H."/>
            <person name="Distl O."/>
            <person name="Edgar R.C."/>
            <person name="Garber M."/>
            <person name="Leeb T."/>
            <person name="Mauceli E."/>
            <person name="MacLeod J.N."/>
            <person name="Penedo M.C.T."/>
            <person name="Raison J.M."/>
            <person name="Sharpe T."/>
            <person name="Vogel J."/>
            <person name="Andersson L."/>
            <person name="Antczak D.F."/>
            <person name="Biagi T."/>
            <person name="Binns M.M."/>
            <person name="Chowdhary B.P."/>
            <person name="Coleman S.J."/>
            <person name="Della Valle G."/>
            <person name="Fryc S."/>
            <person name="Guerin G."/>
            <person name="Hasegawa T."/>
            <person name="Hill E.W."/>
            <person name="Jurka J."/>
            <person name="Kiialainen A."/>
            <person name="Lindgren G."/>
            <person name="Liu J."/>
            <person name="Magnani E."/>
            <person name="Mickelson J.R."/>
            <person name="Murray J."/>
            <person name="Nergadze S.G."/>
            <person name="Onofrio R."/>
            <person name="Pedroni S."/>
            <person name="Piras M.F."/>
            <person name="Raudsepp T."/>
            <person name="Rocchi M."/>
            <person name="Roeed K.H."/>
            <person name="Ryder O.A."/>
            <person name="Searle S."/>
            <person name="Skow L."/>
            <person name="Swinburne J.E."/>
            <person name="Syvaenen A.C."/>
            <person name="Tozaki T."/>
            <person name="Valberg S.J."/>
            <person name="Vaudin M."/>
            <person name="White J.R."/>
            <person name="Zody M.C."/>
            <person name="Lander E.S."/>
            <person name="Lindblad-Toh K."/>
        </authorList>
    </citation>
    <scope>NUCLEOTIDE SEQUENCE [LARGE SCALE GENOMIC DNA]</scope>
    <source>
        <strain evidence="5 6">Thoroughbred</strain>
    </source>
</reference>
<dbReference type="PANTHER" id="PTHR34531:SF1">
    <property type="entry name" value="CHROMOSOME 5 OPEN READING FRAME 34"/>
    <property type="match status" value="1"/>
</dbReference>
<dbReference type="AlphaFoldDB" id="A0A5F5PGS9"/>
<sequence>MQPSLSRSSDLTEVSPKTLCVTLFLCGCDCFSFIKKHHLLSSPWKDILSIVIVMAAEVRMVLYEDDSVQVQYVDGSRLQLSPCGSEFLFEKAPPVSAHPLEQPERIRQRTHFVISTYREQLQRALDFRNSSATCPFLSDSIIPSEKKKRIFIDVSEVRWPSLDTDDGMIRMQSGTVKISSLDGHAYLCLPKSQQEFTVQFLCKVSQKPDSSRVLSEKNNQAKKDKPVEKAGKICTYGNLSGQRLKNKENELHCQILKPRDPLEKKSCVNGTKGREELPSSGTKYTCVYTWVKQCWSVASCPEEWKYPLSLALRFHNKISNMSRIDVNITQSGILTSDVSEERGKEVSVLPRALLLSCPAPHLHRWNFCDSLSQRQSEEEEYSYPEPVKVVWYQGITYRLTHKNVNSIEIYPGDGSIFKSEGAYFGNYFTYYSIQEGSEEREEKTYSVNNLPPDRPGSLFSVRSLIKQATRILQHCAKMRLSLSHNYRVCCWKMVPGINDSNILPVLLRESLIPSVGRFLAYSDDKVHAIFLDGVTLTLNWNFASFTEKGQVNRGLQLGWCKLTFPDGQDQLIQVEHPGPYERYVAAVILWCRRLAQTSQREQPRRPSSSILEENWSVASELEKIQKFNLLLENSGILNQTAKKKNEQSSDQYEPKSSETVLEVNENRVLAALKKTSEILQDIDCLLSNSKK</sequence>
<dbReference type="InterPro" id="IPR053899">
    <property type="entry name" value="C5orf34-like_2nd"/>
</dbReference>